<feature type="region of interest" description="A; substrate-binding" evidence="10">
    <location>
        <begin position="1"/>
        <end position="337"/>
    </location>
</feature>
<dbReference type="HAMAP" id="MF_00505">
    <property type="entry name" value="HSP90"/>
    <property type="match status" value="1"/>
</dbReference>
<feature type="region of interest" description="C" evidence="10">
    <location>
        <begin position="555"/>
        <end position="629"/>
    </location>
</feature>
<sequence>MATGKETMQFQTEINQLLQLMIHSLYSNKEIFLRELISNASDACDKLRFEALADPALLTGDSELKVEVDFDPEAGTITVRDNGIGMNRDEVIANIGTIAKSGTREFFERLSGDQTKDAKLIGQFGVGFYSAFIVADRVSLNTRRAGMEAEHGVRWESDGTGTYTLETQDLPARGTEIVLHLREEERQDLLSAWRLRSIINKYSDHIPLSIRMRKIGEDGKPGDEWETVNKASALWQRSKSEISDDEYKEFYRYVSHDYGDPLAWSHNHVEGRLEYTSLLFIPAKAPFDLWDHNHSHGIKLYVQRVFIMDDAEQLLPRYLRFVRGVIDSSDLPLNVSREILQGNRVIDQMRSGSVKRILSLLEEMAEKEPEKYQTFWNEFGRALKEGPGEDYSNREQIARLLRFASTHTDTDTQNVSLADYLARMAEGQDKIYYITADSFLAAKNSPQLELLRKKGIEVLLLSDRVDEWLTSHLPEFEGKVLTSVAKGALDLGAIETEEERKSQEETEKDAEGLVERIKNALGERVEAVRVSHRLTSSPACIVLGERDMALYMQQLLKQAGHEISSTKPVLEINPTHPMLARIEGEKDDTRFAEWSALLLDQAILAEGGQLEDPAGFVARINQLMLALAG</sequence>
<evidence type="ECO:0000256" key="1">
    <source>
        <dbReference type="ARBA" id="ARBA00004496"/>
    </source>
</evidence>
<dbReference type="GO" id="GO:0140662">
    <property type="term" value="F:ATP-dependent protein folding chaperone"/>
    <property type="evidence" value="ECO:0007669"/>
    <property type="project" value="InterPro"/>
</dbReference>
<dbReference type="FunFam" id="3.30.230.80:FF:000002">
    <property type="entry name" value="Molecular chaperone HtpG"/>
    <property type="match status" value="1"/>
</dbReference>
<keyword evidence="13" id="KW-1185">Reference proteome</keyword>
<dbReference type="Gene3D" id="3.40.50.11260">
    <property type="match status" value="1"/>
</dbReference>
<dbReference type="GO" id="GO:0005524">
    <property type="term" value="F:ATP binding"/>
    <property type="evidence" value="ECO:0007669"/>
    <property type="project" value="UniProtKB-UniRule"/>
</dbReference>
<keyword evidence="6 10" id="KW-0346">Stress response</keyword>
<dbReference type="AlphaFoldDB" id="A0A2Z6II64"/>
<evidence type="ECO:0000256" key="5">
    <source>
        <dbReference type="ARBA" id="ARBA00022840"/>
    </source>
</evidence>
<dbReference type="RefSeq" id="WP_126604820.1">
    <property type="nucleotide sequence ID" value="NZ_AP018795.1"/>
</dbReference>
<evidence type="ECO:0000256" key="4">
    <source>
        <dbReference type="ARBA" id="ARBA00022741"/>
    </source>
</evidence>
<evidence type="ECO:0000256" key="10">
    <source>
        <dbReference type="HAMAP-Rule" id="MF_00505"/>
    </source>
</evidence>
<evidence type="ECO:0000256" key="8">
    <source>
        <dbReference type="ARBA" id="ARBA00058590"/>
    </source>
</evidence>
<dbReference type="PIRSF" id="PIRSF002583">
    <property type="entry name" value="Hsp90"/>
    <property type="match status" value="1"/>
</dbReference>
<dbReference type="SUPFAM" id="SSF110942">
    <property type="entry name" value="HSP90 C-terminal domain"/>
    <property type="match status" value="1"/>
</dbReference>
<dbReference type="KEGG" id="afj:AFERRID_16080"/>
<dbReference type="Gene3D" id="1.20.120.790">
    <property type="entry name" value="Heat shock protein 90, C-terminal domain"/>
    <property type="match status" value="1"/>
</dbReference>
<evidence type="ECO:0000256" key="9">
    <source>
        <dbReference type="ARBA" id="ARBA00070675"/>
    </source>
</evidence>
<reference evidence="12 13" key="1">
    <citation type="journal article" date="2018" name="Microbiol. Resour. Announc.">
        <title>Complete Genome Sequence of Acidithiobacillus ferridurans JCM 18981.</title>
        <authorList>
            <person name="Miyauchi T."/>
            <person name="Kouzuma A."/>
            <person name="Abe T."/>
            <person name="Watanabe K."/>
        </authorList>
    </citation>
    <scope>NUCLEOTIDE SEQUENCE [LARGE SCALE GENOMIC DNA]</scope>
    <source>
        <strain evidence="13">ATCC 33020 / DSM 29468 / JCM 18981 / 11Fe</strain>
    </source>
</reference>
<dbReference type="FunFam" id="3.30.565.10:FF:000009">
    <property type="entry name" value="Molecular chaperone HtpG"/>
    <property type="match status" value="1"/>
</dbReference>
<dbReference type="Pfam" id="PF13589">
    <property type="entry name" value="HATPase_c_3"/>
    <property type="match status" value="1"/>
</dbReference>
<evidence type="ECO:0000256" key="6">
    <source>
        <dbReference type="ARBA" id="ARBA00023016"/>
    </source>
</evidence>
<evidence type="ECO:0000256" key="2">
    <source>
        <dbReference type="ARBA" id="ARBA00008239"/>
    </source>
</evidence>
<dbReference type="InterPro" id="IPR020568">
    <property type="entry name" value="Ribosomal_Su5_D2-typ_SF"/>
</dbReference>
<dbReference type="InterPro" id="IPR001404">
    <property type="entry name" value="Hsp90_fam"/>
</dbReference>
<keyword evidence="7 10" id="KW-0143">Chaperone</keyword>
<dbReference type="Gene3D" id="3.30.230.80">
    <property type="match status" value="1"/>
</dbReference>
<dbReference type="PANTHER" id="PTHR11528">
    <property type="entry name" value="HEAT SHOCK PROTEIN 90 FAMILY MEMBER"/>
    <property type="match status" value="1"/>
</dbReference>
<dbReference type="GO" id="GO:0016887">
    <property type="term" value="F:ATP hydrolysis activity"/>
    <property type="evidence" value="ECO:0007669"/>
    <property type="project" value="InterPro"/>
</dbReference>
<keyword evidence="3 10" id="KW-0963">Cytoplasm</keyword>
<evidence type="ECO:0000313" key="12">
    <source>
        <dbReference type="EMBL" id="BBF65390.1"/>
    </source>
</evidence>
<dbReference type="CDD" id="cd16927">
    <property type="entry name" value="HATPase_Hsp90-like"/>
    <property type="match status" value="1"/>
</dbReference>
<dbReference type="GO" id="GO:0005737">
    <property type="term" value="C:cytoplasm"/>
    <property type="evidence" value="ECO:0007669"/>
    <property type="project" value="UniProtKB-SubCell"/>
</dbReference>
<comment type="function">
    <text evidence="8 10">Molecular chaperone. Has ATPase activity.</text>
</comment>
<gene>
    <name evidence="10" type="primary">htpG</name>
    <name evidence="12" type="ORF">AFERRID_16080</name>
</gene>
<evidence type="ECO:0000313" key="13">
    <source>
        <dbReference type="Proteomes" id="UP000280188"/>
    </source>
</evidence>
<evidence type="ECO:0000256" key="7">
    <source>
        <dbReference type="ARBA" id="ARBA00023186"/>
    </source>
</evidence>
<evidence type="ECO:0000256" key="3">
    <source>
        <dbReference type="ARBA" id="ARBA00022490"/>
    </source>
</evidence>
<comment type="caution">
    <text evidence="10">Lacks conserved residue(s) required for the propagation of feature annotation.</text>
</comment>
<evidence type="ECO:0000259" key="11">
    <source>
        <dbReference type="SMART" id="SM00387"/>
    </source>
</evidence>
<dbReference type="Pfam" id="PF00183">
    <property type="entry name" value="HSP90"/>
    <property type="match status" value="1"/>
</dbReference>
<organism evidence="12 13">
    <name type="scientific">Acidithiobacillus ferridurans</name>
    <dbReference type="NCBI Taxonomy" id="1232575"/>
    <lineage>
        <taxon>Bacteria</taxon>
        <taxon>Pseudomonadati</taxon>
        <taxon>Pseudomonadota</taxon>
        <taxon>Acidithiobacillia</taxon>
        <taxon>Acidithiobacillales</taxon>
        <taxon>Acidithiobacillaceae</taxon>
        <taxon>Acidithiobacillus</taxon>
    </lineage>
</organism>
<name>A0A2Z6II64_ACIFI</name>
<dbReference type="GO" id="GO:0051082">
    <property type="term" value="F:unfolded protein binding"/>
    <property type="evidence" value="ECO:0007669"/>
    <property type="project" value="UniProtKB-UniRule"/>
</dbReference>
<dbReference type="SMART" id="SM00387">
    <property type="entry name" value="HATPase_c"/>
    <property type="match status" value="1"/>
</dbReference>
<dbReference type="InterPro" id="IPR036890">
    <property type="entry name" value="HATPase_C_sf"/>
</dbReference>
<dbReference type="SUPFAM" id="SSF54211">
    <property type="entry name" value="Ribosomal protein S5 domain 2-like"/>
    <property type="match status" value="1"/>
</dbReference>
<dbReference type="InterPro" id="IPR019805">
    <property type="entry name" value="Heat_shock_protein_90_CS"/>
</dbReference>
<comment type="subcellular location">
    <subcellularLocation>
        <location evidence="1 10">Cytoplasm</location>
    </subcellularLocation>
</comment>
<dbReference type="InterPro" id="IPR037196">
    <property type="entry name" value="HSP90_C"/>
</dbReference>
<dbReference type="SUPFAM" id="SSF55874">
    <property type="entry name" value="ATPase domain of HSP90 chaperone/DNA topoisomerase II/histidine kinase"/>
    <property type="match status" value="1"/>
</dbReference>
<accession>A0A2Z6II64</accession>
<dbReference type="InterPro" id="IPR020575">
    <property type="entry name" value="Hsp90_N"/>
</dbReference>
<dbReference type="PRINTS" id="PR00775">
    <property type="entry name" value="HEATSHOCK90"/>
</dbReference>
<protein>
    <recommendedName>
        <fullName evidence="9 10">Chaperone protein HtpG</fullName>
    </recommendedName>
    <alternativeName>
        <fullName evidence="10">Heat shock protein HtpG</fullName>
    </alternativeName>
    <alternativeName>
        <fullName evidence="10">High temperature protein G</fullName>
    </alternativeName>
</protein>
<feature type="domain" description="Histidine kinase/HSP90-like ATPase" evidence="11">
    <location>
        <begin position="28"/>
        <end position="185"/>
    </location>
</feature>
<dbReference type="Gene3D" id="3.30.565.10">
    <property type="entry name" value="Histidine kinase-like ATPase, C-terminal domain"/>
    <property type="match status" value="1"/>
</dbReference>
<proteinExistence type="inferred from homology"/>
<dbReference type="Proteomes" id="UP000280188">
    <property type="component" value="Chromosome"/>
</dbReference>
<keyword evidence="4 10" id="KW-0547">Nucleotide-binding</keyword>
<comment type="similarity">
    <text evidence="2 10">Belongs to the heat shock protein 90 family.</text>
</comment>
<dbReference type="EMBL" id="AP018795">
    <property type="protein sequence ID" value="BBF65390.1"/>
    <property type="molecule type" value="Genomic_DNA"/>
</dbReference>
<comment type="subunit">
    <text evidence="10">Homodimer.</text>
</comment>
<dbReference type="PROSITE" id="PS00298">
    <property type="entry name" value="HSP90"/>
    <property type="match status" value="1"/>
</dbReference>
<dbReference type="InterPro" id="IPR003594">
    <property type="entry name" value="HATPase_dom"/>
</dbReference>
<keyword evidence="5 10" id="KW-0067">ATP-binding</keyword>
<dbReference type="NCBIfam" id="NF003555">
    <property type="entry name" value="PRK05218.1"/>
    <property type="match status" value="1"/>
</dbReference>